<protein>
    <submittedName>
        <fullName evidence="1">Uncharacterized protein</fullName>
    </submittedName>
</protein>
<proteinExistence type="predicted"/>
<reference evidence="1 2" key="1">
    <citation type="journal article" date="2024" name="Nat. Commun.">
        <title>Phylogenomics reveals the evolutionary origins of lichenization in chlorophyte algae.</title>
        <authorList>
            <person name="Puginier C."/>
            <person name="Libourel C."/>
            <person name="Otte J."/>
            <person name="Skaloud P."/>
            <person name="Haon M."/>
            <person name="Grisel S."/>
            <person name="Petersen M."/>
            <person name="Berrin J.G."/>
            <person name="Delaux P.M."/>
            <person name="Dal Grande F."/>
            <person name="Keller J."/>
        </authorList>
    </citation>
    <scope>NUCLEOTIDE SEQUENCE [LARGE SCALE GENOMIC DNA]</scope>
    <source>
        <strain evidence="1 2">SAG 2036</strain>
    </source>
</reference>
<dbReference type="AlphaFoldDB" id="A0AAW1PDT2"/>
<keyword evidence="2" id="KW-1185">Reference proteome</keyword>
<gene>
    <name evidence="1" type="ORF">WJX73_008781</name>
</gene>
<dbReference type="EMBL" id="JALJOQ010000036">
    <property type="protein sequence ID" value="KAK9806608.1"/>
    <property type="molecule type" value="Genomic_DNA"/>
</dbReference>
<organism evidence="1 2">
    <name type="scientific">Symbiochloris irregularis</name>
    <dbReference type="NCBI Taxonomy" id="706552"/>
    <lineage>
        <taxon>Eukaryota</taxon>
        <taxon>Viridiplantae</taxon>
        <taxon>Chlorophyta</taxon>
        <taxon>core chlorophytes</taxon>
        <taxon>Trebouxiophyceae</taxon>
        <taxon>Trebouxiales</taxon>
        <taxon>Trebouxiaceae</taxon>
        <taxon>Symbiochloris</taxon>
    </lineage>
</organism>
<sequence>MRFVIFRYDIFKLPPQGTVATPGSLAPSDGMLFTARQIQCSDDVECQRPAVRQTFQCKLEWSTGLSSWQQPRARFWT</sequence>
<accession>A0AAW1PDT2</accession>
<evidence type="ECO:0000313" key="2">
    <source>
        <dbReference type="Proteomes" id="UP001465755"/>
    </source>
</evidence>
<comment type="caution">
    <text evidence="1">The sequence shown here is derived from an EMBL/GenBank/DDBJ whole genome shotgun (WGS) entry which is preliminary data.</text>
</comment>
<name>A0AAW1PDT2_9CHLO</name>
<dbReference type="Proteomes" id="UP001465755">
    <property type="component" value="Unassembled WGS sequence"/>
</dbReference>
<evidence type="ECO:0000313" key="1">
    <source>
        <dbReference type="EMBL" id="KAK9806608.1"/>
    </source>
</evidence>